<feature type="transmembrane region" description="Helical" evidence="1">
    <location>
        <begin position="27"/>
        <end position="49"/>
    </location>
</feature>
<dbReference type="GeneID" id="111089142"/>
<proteinExistence type="predicted"/>
<reference evidence="3" key="1">
    <citation type="submission" date="2025-08" db="UniProtKB">
        <authorList>
            <consortium name="RefSeq"/>
        </authorList>
    </citation>
    <scope>IDENTIFICATION</scope>
    <source>
        <tissue evidence="3">Muscle</tissue>
    </source>
</reference>
<keyword evidence="2" id="KW-1185">Reference proteome</keyword>
<evidence type="ECO:0000313" key="3">
    <source>
        <dbReference type="RefSeq" id="XP_022256767.1"/>
    </source>
</evidence>
<sequence>MCSLSVTTLTDVIMCFYMFTQASYNPLLGIIFIVDVFICSLNVYCLLCVSSRYQELSLELYTTKFEEDRRAISLRHQGSIKVRTTDSSLNKSTALIDDGSSLGIYLLPSSQRKGSTSPKSQLLTELSTISEERSFSNFNRKPSTDVSSVNLDSQMLSPSTCKRPFSVNSSSPTHSIELYSEIGSENKNECLSFSTKDGHLCPRNTGNGPVYCSQFELVTFSISEEPTESHL</sequence>
<keyword evidence="1" id="KW-1133">Transmembrane helix</keyword>
<dbReference type="RefSeq" id="XP_022256767.1">
    <property type="nucleotide sequence ID" value="XM_022401059.1"/>
</dbReference>
<keyword evidence="1" id="KW-0472">Membrane</keyword>
<evidence type="ECO:0000313" key="2">
    <source>
        <dbReference type="Proteomes" id="UP000694941"/>
    </source>
</evidence>
<gene>
    <name evidence="3" type="primary">LOC111089142</name>
</gene>
<accession>A0ABM1TLL1</accession>
<evidence type="ECO:0000256" key="1">
    <source>
        <dbReference type="SAM" id="Phobius"/>
    </source>
</evidence>
<dbReference type="Proteomes" id="UP000694941">
    <property type="component" value="Unplaced"/>
</dbReference>
<organism evidence="2 3">
    <name type="scientific">Limulus polyphemus</name>
    <name type="common">Atlantic horseshoe crab</name>
    <dbReference type="NCBI Taxonomy" id="6850"/>
    <lineage>
        <taxon>Eukaryota</taxon>
        <taxon>Metazoa</taxon>
        <taxon>Ecdysozoa</taxon>
        <taxon>Arthropoda</taxon>
        <taxon>Chelicerata</taxon>
        <taxon>Merostomata</taxon>
        <taxon>Xiphosura</taxon>
        <taxon>Limulidae</taxon>
        <taxon>Limulus</taxon>
    </lineage>
</organism>
<keyword evidence="1" id="KW-0812">Transmembrane</keyword>
<protein>
    <submittedName>
        <fullName evidence="3">Uncharacterized protein LOC111089142</fullName>
    </submittedName>
</protein>
<name>A0ABM1TLL1_LIMPO</name>